<proteinExistence type="predicted"/>
<reference evidence="2 3" key="1">
    <citation type="submission" date="2016-10" db="EMBL/GenBank/DDBJ databases">
        <authorList>
            <person name="de Groot N.N."/>
        </authorList>
    </citation>
    <scope>NUCLEOTIDE SEQUENCE [LARGE SCALE GENOMIC DNA]</scope>
    <source>
        <strain evidence="2 3">CGMCC 1.7666</strain>
    </source>
</reference>
<dbReference type="EMBL" id="FMVJ01000003">
    <property type="protein sequence ID" value="SCY22131.1"/>
    <property type="molecule type" value="Genomic_DNA"/>
</dbReference>
<protein>
    <submittedName>
        <fullName evidence="2">PTS system, galactitol-specific IIA component</fullName>
    </submittedName>
</protein>
<dbReference type="OrthoDB" id="370976at2"/>
<sequence length="153" mass="15975">MAVDFRSILSPQAMCLGVSAQSADEVIALLGERLIAMGKVKANYTAALIERERTMPTGLPLGAINVAVPHSDPVHVIAPAIALATLTEPVSFGSMDDPDEKLPVQIVVALALNDKDAQIEMLQAVAGFIQNPGALSALLSARTPEEAFAAFPS</sequence>
<dbReference type="Gene3D" id="3.40.930.10">
    <property type="entry name" value="Mannitol-specific EII, Chain A"/>
    <property type="match status" value="1"/>
</dbReference>
<evidence type="ECO:0000259" key="1">
    <source>
        <dbReference type="PROSITE" id="PS51094"/>
    </source>
</evidence>
<dbReference type="PANTHER" id="PTHR47738:SF3">
    <property type="entry name" value="PHOSPHOTRANSFERASE SYSTEM MANNITOL_FRUCTOSE-SPECIFIC IIA DOMAIN CONTAINING PROTEIN"/>
    <property type="match status" value="1"/>
</dbReference>
<gene>
    <name evidence="2" type="ORF">SAMN02927923_00886</name>
</gene>
<dbReference type="RefSeq" id="WP_091130721.1">
    <property type="nucleotide sequence ID" value="NZ_FMVJ01000003.1"/>
</dbReference>
<evidence type="ECO:0000313" key="2">
    <source>
        <dbReference type="EMBL" id="SCY22131.1"/>
    </source>
</evidence>
<dbReference type="Pfam" id="PF00359">
    <property type="entry name" value="PTS_EIIA_2"/>
    <property type="match status" value="1"/>
</dbReference>
<dbReference type="AlphaFoldDB" id="A0A1G5E5W2"/>
<accession>A0A1G5E5W2</accession>
<dbReference type="InterPro" id="IPR051541">
    <property type="entry name" value="PTS_SugarTrans_NitroReg"/>
</dbReference>
<dbReference type="PROSITE" id="PS51094">
    <property type="entry name" value="PTS_EIIA_TYPE_2"/>
    <property type="match status" value="1"/>
</dbReference>
<organism evidence="2 3">
    <name type="scientific">Microvirga guangxiensis</name>
    <dbReference type="NCBI Taxonomy" id="549386"/>
    <lineage>
        <taxon>Bacteria</taxon>
        <taxon>Pseudomonadati</taxon>
        <taxon>Pseudomonadota</taxon>
        <taxon>Alphaproteobacteria</taxon>
        <taxon>Hyphomicrobiales</taxon>
        <taxon>Methylobacteriaceae</taxon>
        <taxon>Microvirga</taxon>
    </lineage>
</organism>
<dbReference type="InterPro" id="IPR016152">
    <property type="entry name" value="PTrfase/Anion_transptr"/>
</dbReference>
<dbReference type="Proteomes" id="UP000199569">
    <property type="component" value="Unassembled WGS sequence"/>
</dbReference>
<dbReference type="STRING" id="549386.SAMN02927923_00886"/>
<name>A0A1G5E5W2_9HYPH</name>
<dbReference type="InterPro" id="IPR002178">
    <property type="entry name" value="PTS_EIIA_type-2_dom"/>
</dbReference>
<dbReference type="PANTHER" id="PTHR47738">
    <property type="entry name" value="PTS SYSTEM FRUCTOSE-LIKE EIIA COMPONENT-RELATED"/>
    <property type="match status" value="1"/>
</dbReference>
<dbReference type="SUPFAM" id="SSF55804">
    <property type="entry name" value="Phoshotransferase/anion transport protein"/>
    <property type="match status" value="1"/>
</dbReference>
<feature type="domain" description="PTS EIIA type-2" evidence="1">
    <location>
        <begin position="7"/>
        <end position="153"/>
    </location>
</feature>
<keyword evidence="3" id="KW-1185">Reference proteome</keyword>
<dbReference type="CDD" id="cd00211">
    <property type="entry name" value="PTS_IIA_fru"/>
    <property type="match status" value="1"/>
</dbReference>
<evidence type="ECO:0000313" key="3">
    <source>
        <dbReference type="Proteomes" id="UP000199569"/>
    </source>
</evidence>